<dbReference type="Proteomes" id="UP001642464">
    <property type="component" value="Unassembled WGS sequence"/>
</dbReference>
<dbReference type="EMBL" id="CAXAMM010044461">
    <property type="protein sequence ID" value="CAK9114813.1"/>
    <property type="molecule type" value="Genomic_DNA"/>
</dbReference>
<name>A0ABP0SR76_9DINO</name>
<reference evidence="1 2" key="1">
    <citation type="submission" date="2024-02" db="EMBL/GenBank/DDBJ databases">
        <authorList>
            <person name="Chen Y."/>
            <person name="Shah S."/>
            <person name="Dougan E. K."/>
            <person name="Thang M."/>
            <person name="Chan C."/>
        </authorList>
    </citation>
    <scope>NUCLEOTIDE SEQUENCE [LARGE SCALE GENOMIC DNA]</scope>
</reference>
<sequence length="104" mass="12035">MLSNVVRELFPGAERDQHERSRAHWMLKQVTKSQGNCEALEFQEFLHLVRLRLDLSTEARLQEEHRALEVLKFVPVEAAEWRIIFHKLARAEQSATTGGVLTQA</sequence>
<comment type="caution">
    <text evidence="1">The sequence shown here is derived from an EMBL/GenBank/DDBJ whole genome shotgun (WGS) entry which is preliminary data.</text>
</comment>
<organism evidence="1 2">
    <name type="scientific">Durusdinium trenchii</name>
    <dbReference type="NCBI Taxonomy" id="1381693"/>
    <lineage>
        <taxon>Eukaryota</taxon>
        <taxon>Sar</taxon>
        <taxon>Alveolata</taxon>
        <taxon>Dinophyceae</taxon>
        <taxon>Suessiales</taxon>
        <taxon>Symbiodiniaceae</taxon>
        <taxon>Durusdinium</taxon>
    </lineage>
</organism>
<proteinExistence type="predicted"/>
<keyword evidence="2" id="KW-1185">Reference proteome</keyword>
<gene>
    <name evidence="1" type="ORF">SCF082_LOCUS53168</name>
</gene>
<protein>
    <submittedName>
        <fullName evidence="1">Uncharacterized protein</fullName>
    </submittedName>
</protein>
<evidence type="ECO:0000313" key="2">
    <source>
        <dbReference type="Proteomes" id="UP001642464"/>
    </source>
</evidence>
<accession>A0ABP0SR76</accession>
<evidence type="ECO:0000313" key="1">
    <source>
        <dbReference type="EMBL" id="CAK9114813.1"/>
    </source>
</evidence>